<reference evidence="1 2" key="1">
    <citation type="submission" date="2018-05" db="EMBL/GenBank/DDBJ databases">
        <title>Draft Genome Sequences for a Diverse set of 7 Haemophilus Species.</title>
        <authorList>
            <person name="Nichols M."/>
            <person name="Topaz N."/>
            <person name="Wang X."/>
            <person name="Wang X."/>
            <person name="Boxrud D."/>
        </authorList>
    </citation>
    <scope>NUCLEOTIDE SEQUENCE [LARGE SCALE GENOMIC DNA]</scope>
    <source>
        <strain evidence="1 2">C2002001239</strain>
    </source>
</reference>
<comment type="caution">
    <text evidence="1">The sequence shown here is derived from an EMBL/GenBank/DDBJ whole genome shotgun (WGS) entry which is preliminary data.</text>
</comment>
<dbReference type="RefSeq" id="WP_111403412.1">
    <property type="nucleotide sequence ID" value="NZ_QEPN01000006.1"/>
</dbReference>
<name>A0A369YG25_9PAST</name>
<protein>
    <recommendedName>
        <fullName evidence="3">Lipoprotein</fullName>
    </recommendedName>
</protein>
<dbReference type="PROSITE" id="PS51257">
    <property type="entry name" value="PROKAR_LIPOPROTEIN"/>
    <property type="match status" value="1"/>
</dbReference>
<accession>A0A369YG25</accession>
<proteinExistence type="predicted"/>
<evidence type="ECO:0008006" key="3">
    <source>
        <dbReference type="Google" id="ProtNLM"/>
    </source>
</evidence>
<sequence>MNKLKIVLLSVVALGLFACKSQPVPKKTVKTGFLKDEISQAELNNPKDYKRYYYSCNNAETGETSYLATYFPLSRESRLKDNFGFYFQLDGGKAMPFDHLENKVLNARGNRFEVTYRSYHPIAGNYVNLVARERSSIYYKNYQGMQLPWLECREA</sequence>
<dbReference type="Proteomes" id="UP000253872">
    <property type="component" value="Unassembled WGS sequence"/>
</dbReference>
<organism evidence="1 2">
    <name type="scientific">Haemophilus sputorum</name>
    <dbReference type="NCBI Taxonomy" id="1078480"/>
    <lineage>
        <taxon>Bacteria</taxon>
        <taxon>Pseudomonadati</taxon>
        <taxon>Pseudomonadota</taxon>
        <taxon>Gammaproteobacteria</taxon>
        <taxon>Pasteurellales</taxon>
        <taxon>Pasteurellaceae</taxon>
        <taxon>Haemophilus</taxon>
    </lineage>
</organism>
<evidence type="ECO:0000313" key="1">
    <source>
        <dbReference type="EMBL" id="RDE70887.1"/>
    </source>
</evidence>
<dbReference type="EMBL" id="QEPN01000006">
    <property type="protein sequence ID" value="RDE70887.1"/>
    <property type="molecule type" value="Genomic_DNA"/>
</dbReference>
<gene>
    <name evidence="1" type="ORF">DPV93_07715</name>
</gene>
<dbReference type="AlphaFoldDB" id="A0A369YG25"/>
<evidence type="ECO:0000313" key="2">
    <source>
        <dbReference type="Proteomes" id="UP000253872"/>
    </source>
</evidence>